<name>A0A0E9R5U8_ANGAN</name>
<accession>A0A0E9R5U8</accession>
<reference evidence="1" key="1">
    <citation type="submission" date="2014-11" db="EMBL/GenBank/DDBJ databases">
        <authorList>
            <person name="Amaro Gonzalez C."/>
        </authorList>
    </citation>
    <scope>NUCLEOTIDE SEQUENCE</scope>
</reference>
<reference evidence="1" key="2">
    <citation type="journal article" date="2015" name="Fish Shellfish Immunol.">
        <title>Early steps in the European eel (Anguilla anguilla)-Vibrio vulnificus interaction in the gills: Role of the RtxA13 toxin.</title>
        <authorList>
            <person name="Callol A."/>
            <person name="Pajuelo D."/>
            <person name="Ebbesson L."/>
            <person name="Teles M."/>
            <person name="MacKenzie S."/>
            <person name="Amaro C."/>
        </authorList>
    </citation>
    <scope>NUCLEOTIDE SEQUENCE</scope>
</reference>
<dbReference type="EMBL" id="GBXM01084757">
    <property type="protein sequence ID" value="JAH23820.1"/>
    <property type="molecule type" value="Transcribed_RNA"/>
</dbReference>
<protein>
    <submittedName>
        <fullName evidence="1">Uncharacterized protein</fullName>
    </submittedName>
</protein>
<organism evidence="1">
    <name type="scientific">Anguilla anguilla</name>
    <name type="common">European freshwater eel</name>
    <name type="synonym">Muraena anguilla</name>
    <dbReference type="NCBI Taxonomy" id="7936"/>
    <lineage>
        <taxon>Eukaryota</taxon>
        <taxon>Metazoa</taxon>
        <taxon>Chordata</taxon>
        <taxon>Craniata</taxon>
        <taxon>Vertebrata</taxon>
        <taxon>Euteleostomi</taxon>
        <taxon>Actinopterygii</taxon>
        <taxon>Neopterygii</taxon>
        <taxon>Teleostei</taxon>
        <taxon>Anguilliformes</taxon>
        <taxon>Anguillidae</taxon>
        <taxon>Anguilla</taxon>
    </lineage>
</organism>
<proteinExistence type="predicted"/>
<evidence type="ECO:0000313" key="1">
    <source>
        <dbReference type="EMBL" id="JAH23820.1"/>
    </source>
</evidence>
<sequence>MAYMSLVYCPIDLLKSIFIALPNIPGTIKCENHRTISLMSYIIKILLRIALSRIKNKSRPETSKL</sequence>
<dbReference type="AlphaFoldDB" id="A0A0E9R5U8"/>